<gene>
    <name evidence="16" type="ORF">B0H98_102340</name>
</gene>
<dbReference type="PANTHER" id="PTHR11390:SF21">
    <property type="entry name" value="DNA TOPOISOMERASE 3-ALPHA"/>
    <property type="match status" value="1"/>
</dbReference>
<organism evidence="16 17">
    <name type="scientific">Vreelandella songnenensis</name>
    <dbReference type="NCBI Taxonomy" id="1176243"/>
    <lineage>
        <taxon>Bacteria</taxon>
        <taxon>Pseudomonadati</taxon>
        <taxon>Pseudomonadota</taxon>
        <taxon>Gammaproteobacteria</taxon>
        <taxon>Oceanospirillales</taxon>
        <taxon>Halomonadaceae</taxon>
        <taxon>Vreelandella</taxon>
    </lineage>
</organism>
<dbReference type="InterPro" id="IPR013825">
    <property type="entry name" value="Topo_IA_cen_sub2"/>
</dbReference>
<dbReference type="GO" id="GO:0006265">
    <property type="term" value="P:DNA topological change"/>
    <property type="evidence" value="ECO:0007669"/>
    <property type="project" value="InterPro"/>
</dbReference>
<evidence type="ECO:0000256" key="1">
    <source>
        <dbReference type="ARBA" id="ARBA00000213"/>
    </source>
</evidence>
<dbReference type="InterPro" id="IPR023405">
    <property type="entry name" value="Topo_IA_core_domain"/>
</dbReference>
<evidence type="ECO:0000256" key="6">
    <source>
        <dbReference type="ARBA" id="ARBA00023029"/>
    </source>
</evidence>
<name>A0A2T0V6X2_9GAMM</name>
<dbReference type="InterPro" id="IPR000380">
    <property type="entry name" value="Topo_IA"/>
</dbReference>
<evidence type="ECO:0000256" key="2">
    <source>
        <dbReference type="ARBA" id="ARBA00009446"/>
    </source>
</evidence>
<evidence type="ECO:0000259" key="14">
    <source>
        <dbReference type="PROSITE" id="PS50880"/>
    </source>
</evidence>
<keyword evidence="8 16" id="KW-0413">Isomerase</keyword>
<dbReference type="EMBL" id="PVTK01000002">
    <property type="protein sequence ID" value="PRY65808.1"/>
    <property type="molecule type" value="Genomic_DNA"/>
</dbReference>
<feature type="domain" description="Toprim" evidence="14">
    <location>
        <begin position="1"/>
        <end position="133"/>
    </location>
</feature>
<dbReference type="RefSeq" id="WP_106374195.1">
    <property type="nucleotide sequence ID" value="NZ_PVTK01000002.1"/>
</dbReference>
<dbReference type="Gene3D" id="1.10.460.10">
    <property type="entry name" value="Topoisomerase I, domain 2"/>
    <property type="match status" value="1"/>
</dbReference>
<dbReference type="GO" id="GO:0006281">
    <property type="term" value="P:DNA repair"/>
    <property type="evidence" value="ECO:0007669"/>
    <property type="project" value="TreeGrafter"/>
</dbReference>
<evidence type="ECO:0000256" key="11">
    <source>
        <dbReference type="ARBA" id="ARBA00032235"/>
    </source>
</evidence>
<keyword evidence="17" id="KW-1185">Reference proteome</keyword>
<protein>
    <recommendedName>
        <fullName evidence="3">DNA topoisomerase</fullName>
        <ecNumber evidence="3">5.6.2.1</ecNumber>
    </recommendedName>
    <alternativeName>
        <fullName evidence="12">Omega-protein</fullName>
    </alternativeName>
    <alternativeName>
        <fullName evidence="11">Relaxing enzyme</fullName>
    </alternativeName>
    <alternativeName>
        <fullName evidence="9">Swivelase</fullName>
    </alternativeName>
    <alternativeName>
        <fullName evidence="10">Untwisting enzyme</fullName>
    </alternativeName>
</protein>
<dbReference type="Gene3D" id="2.70.20.10">
    <property type="entry name" value="Topoisomerase I, domain 3"/>
    <property type="match status" value="1"/>
</dbReference>
<keyword evidence="4" id="KW-0479">Metal-binding</keyword>
<keyword evidence="6" id="KW-0799">Topoisomerase</keyword>
<reference evidence="16 17" key="1">
    <citation type="submission" date="2018-03" db="EMBL/GenBank/DDBJ databases">
        <title>Genomic Encyclopedia of Type Strains, Phase III (KMG-III): the genomes of soil and plant-associated and newly described type strains.</title>
        <authorList>
            <person name="Whitman W."/>
        </authorList>
    </citation>
    <scope>NUCLEOTIDE SEQUENCE [LARGE SCALE GENOMIC DNA]</scope>
    <source>
        <strain evidence="16 17">CGMCC 1.12152</strain>
    </source>
</reference>
<comment type="caution">
    <text evidence="16">The sequence shown here is derived from an EMBL/GenBank/DDBJ whole genome shotgun (WGS) entry which is preliminary data.</text>
</comment>
<dbReference type="GO" id="GO:0003677">
    <property type="term" value="F:DNA binding"/>
    <property type="evidence" value="ECO:0007669"/>
    <property type="project" value="UniProtKB-KW"/>
</dbReference>
<dbReference type="InterPro" id="IPR005738">
    <property type="entry name" value="TopoIII"/>
</dbReference>
<dbReference type="PANTHER" id="PTHR11390">
    <property type="entry name" value="PROKARYOTIC DNA TOPOISOMERASE"/>
    <property type="match status" value="1"/>
</dbReference>
<dbReference type="Pfam" id="PF01751">
    <property type="entry name" value="Toprim"/>
    <property type="match status" value="1"/>
</dbReference>
<dbReference type="InterPro" id="IPR013824">
    <property type="entry name" value="Topo_IA_cen_sub1"/>
</dbReference>
<dbReference type="InterPro" id="IPR013826">
    <property type="entry name" value="Topo_IA_cen_sub3"/>
</dbReference>
<dbReference type="InterPro" id="IPR034144">
    <property type="entry name" value="TOPRIM_TopoIII"/>
</dbReference>
<evidence type="ECO:0000256" key="13">
    <source>
        <dbReference type="SAM" id="MobiDB-lite"/>
    </source>
</evidence>
<evidence type="ECO:0000313" key="17">
    <source>
        <dbReference type="Proteomes" id="UP000237647"/>
    </source>
</evidence>
<evidence type="ECO:0000313" key="16">
    <source>
        <dbReference type="EMBL" id="PRY65808.1"/>
    </source>
</evidence>
<dbReference type="PROSITE" id="PS50880">
    <property type="entry name" value="TOPRIM"/>
    <property type="match status" value="1"/>
</dbReference>
<sequence length="638" mass="71112">MRLIIAEKPSLARAIAEALPGSPRRQEGAIVCGDTTVTWCLGHLLEQSPPEAYDPADKQWRLDRLPIVPGTWKLAPRPKARGQLAVIRKLIKQATSVVHAGDPDREGQLLVQEVIEHLKYRGPVQRLLISDLNRPAVTRALAQLRPNAEFQPLFQAAQARSRADWLYGINLTRAWTLTGRQAGFDGVLSVGRVQTPVLGLIVRRDNAIRDFKPHPFYPLWVDLKVANGQLRAWWAPRENQPLDDQGRLIDRAPADALAASLPGASGQLTTLEQQEKRQAPPLPYSLSALQVDAARRHGLSAQMVLDICQRLYEQHKLITYPRSDCRYLPEEHLQLARQSLSGACQNDATLRQWLQGADFTLRSKAWNDKQVGAHHALAPTGKPADFSQLSATEGHVFRLVVRNVMAQFYRPLRTFEVKAEFTLLNEAFRARGQSILDPGWKPLFTTREETPPLPTLTQHEPCQALGAGVEEKETRPPEPFTDASLIKAMMNIGRYVDDPNVRRTLRDTDGLGTEATRAGIIETLVQRGYLVRQQKALRATKLGCALIAALPSAVSTPERTALWEQRLRAISEQQDHPGAFQQALLEDLRALLGQSDADKLRRSLQTAEGAAAGPAKRAAKPKKRYTKKRTSTARKTRS</sequence>
<feature type="region of interest" description="Disordered" evidence="13">
    <location>
        <begin position="602"/>
        <end position="638"/>
    </location>
</feature>
<keyword evidence="7" id="KW-0238">DNA-binding</keyword>
<dbReference type="GO" id="GO:0043597">
    <property type="term" value="C:cytoplasmic replication fork"/>
    <property type="evidence" value="ECO:0007669"/>
    <property type="project" value="TreeGrafter"/>
</dbReference>
<dbReference type="Gene3D" id="3.40.50.140">
    <property type="match status" value="1"/>
</dbReference>
<dbReference type="OrthoDB" id="9803554at2"/>
<dbReference type="CDD" id="cd00186">
    <property type="entry name" value="TOP1Ac"/>
    <property type="match status" value="1"/>
</dbReference>
<evidence type="ECO:0000256" key="10">
    <source>
        <dbReference type="ARBA" id="ARBA00031985"/>
    </source>
</evidence>
<dbReference type="Proteomes" id="UP000237647">
    <property type="component" value="Unassembled WGS sequence"/>
</dbReference>
<dbReference type="InterPro" id="IPR003602">
    <property type="entry name" value="Topo_IA_DNA-bd_dom"/>
</dbReference>
<evidence type="ECO:0000256" key="5">
    <source>
        <dbReference type="ARBA" id="ARBA00022842"/>
    </source>
</evidence>
<accession>A0A2T0V6X2</accession>
<feature type="compositionally biased region" description="Basic residues" evidence="13">
    <location>
        <begin position="617"/>
        <end position="638"/>
    </location>
</feature>
<dbReference type="NCBIfam" id="NF005829">
    <property type="entry name" value="PRK07726.1"/>
    <property type="match status" value="1"/>
</dbReference>
<comment type="catalytic activity">
    <reaction evidence="1">
        <text>ATP-independent breakage of single-stranded DNA, followed by passage and rejoining.</text>
        <dbReference type="EC" id="5.6.2.1"/>
    </reaction>
</comment>
<keyword evidence="5" id="KW-0460">Magnesium</keyword>
<proteinExistence type="inferred from homology"/>
<evidence type="ECO:0000256" key="9">
    <source>
        <dbReference type="ARBA" id="ARBA00030003"/>
    </source>
</evidence>
<comment type="similarity">
    <text evidence="2">Belongs to the type IA topoisomerase family.</text>
</comment>
<dbReference type="GO" id="GO:0003917">
    <property type="term" value="F:DNA topoisomerase type I (single strand cut, ATP-independent) activity"/>
    <property type="evidence" value="ECO:0007669"/>
    <property type="project" value="UniProtKB-EC"/>
</dbReference>
<dbReference type="SUPFAM" id="SSF56712">
    <property type="entry name" value="Prokaryotic type I DNA topoisomerase"/>
    <property type="match status" value="1"/>
</dbReference>
<feature type="domain" description="Topo IA-type catalytic" evidence="15">
    <location>
        <begin position="150"/>
        <end position="592"/>
    </location>
</feature>
<evidence type="ECO:0000256" key="3">
    <source>
        <dbReference type="ARBA" id="ARBA00012891"/>
    </source>
</evidence>
<dbReference type="PROSITE" id="PS00396">
    <property type="entry name" value="TOPO_IA_1"/>
    <property type="match status" value="1"/>
</dbReference>
<dbReference type="InterPro" id="IPR013497">
    <property type="entry name" value="Topo_IA_cen"/>
</dbReference>
<dbReference type="PRINTS" id="PR00417">
    <property type="entry name" value="PRTPISMRASEI"/>
</dbReference>
<dbReference type="AlphaFoldDB" id="A0A2T0V6X2"/>
<feature type="compositionally biased region" description="Low complexity" evidence="13">
    <location>
        <begin position="606"/>
        <end position="616"/>
    </location>
</feature>
<dbReference type="FunFam" id="1.10.290.10:FF:000004">
    <property type="entry name" value="DNA topoisomerase 3"/>
    <property type="match status" value="1"/>
</dbReference>
<evidence type="ECO:0000256" key="12">
    <source>
        <dbReference type="ARBA" id="ARBA00032877"/>
    </source>
</evidence>
<dbReference type="FunFam" id="3.40.50.140:FF:000004">
    <property type="entry name" value="DNA topoisomerase 3"/>
    <property type="match status" value="1"/>
</dbReference>
<evidence type="ECO:0000256" key="7">
    <source>
        <dbReference type="ARBA" id="ARBA00023125"/>
    </source>
</evidence>
<dbReference type="Gene3D" id="1.10.290.10">
    <property type="entry name" value="Topoisomerase I, domain 4"/>
    <property type="match status" value="1"/>
</dbReference>
<evidence type="ECO:0000256" key="4">
    <source>
        <dbReference type="ARBA" id="ARBA00022723"/>
    </source>
</evidence>
<dbReference type="SMART" id="SM00436">
    <property type="entry name" value="TOP1Bc"/>
    <property type="match status" value="1"/>
</dbReference>
<dbReference type="EC" id="5.6.2.1" evidence="3"/>
<dbReference type="Pfam" id="PF01131">
    <property type="entry name" value="Topoisom_bac"/>
    <property type="match status" value="1"/>
</dbReference>
<dbReference type="SMART" id="SM00437">
    <property type="entry name" value="TOP1Ac"/>
    <property type="match status" value="1"/>
</dbReference>
<dbReference type="CDD" id="cd03362">
    <property type="entry name" value="TOPRIM_TopoIA_TopoIII"/>
    <property type="match status" value="1"/>
</dbReference>
<dbReference type="InterPro" id="IPR006171">
    <property type="entry name" value="TOPRIM_dom"/>
</dbReference>
<dbReference type="GO" id="GO:0006310">
    <property type="term" value="P:DNA recombination"/>
    <property type="evidence" value="ECO:0007669"/>
    <property type="project" value="TreeGrafter"/>
</dbReference>
<dbReference type="SMART" id="SM00493">
    <property type="entry name" value="TOPRIM"/>
    <property type="match status" value="1"/>
</dbReference>
<dbReference type="InterPro" id="IPR023406">
    <property type="entry name" value="Topo_IA_AS"/>
</dbReference>
<dbReference type="InterPro" id="IPR003601">
    <property type="entry name" value="Topo_IA_2"/>
</dbReference>
<evidence type="ECO:0000259" key="15">
    <source>
        <dbReference type="PROSITE" id="PS52039"/>
    </source>
</evidence>
<dbReference type="PROSITE" id="PS52039">
    <property type="entry name" value="TOPO_IA_2"/>
    <property type="match status" value="1"/>
</dbReference>
<evidence type="ECO:0000256" key="8">
    <source>
        <dbReference type="ARBA" id="ARBA00023235"/>
    </source>
</evidence>
<dbReference type="NCBIfam" id="TIGR01056">
    <property type="entry name" value="topB"/>
    <property type="match status" value="1"/>
</dbReference>
<dbReference type="GO" id="GO:0046872">
    <property type="term" value="F:metal ion binding"/>
    <property type="evidence" value="ECO:0007669"/>
    <property type="project" value="UniProtKB-KW"/>
</dbReference>